<dbReference type="PANTHER" id="PTHR37524:SF2">
    <property type="entry name" value="RIBOSOMAL RNA METHYLTRANSFERASE FTSJ DOMAIN-CONTAINING PROTEIN"/>
    <property type="match status" value="1"/>
</dbReference>
<dbReference type="CDD" id="cd02440">
    <property type="entry name" value="AdoMet_MTases"/>
    <property type="match status" value="1"/>
</dbReference>
<accession>A0A369TBY8</accession>
<protein>
    <recommendedName>
        <fullName evidence="1">Ribosomal RNA methyltransferase FtsJ domain-containing protein</fullName>
    </recommendedName>
</protein>
<dbReference type="AlphaFoldDB" id="A0A369TBY8"/>
<dbReference type="GO" id="GO:0032259">
    <property type="term" value="P:methylation"/>
    <property type="evidence" value="ECO:0007669"/>
    <property type="project" value="InterPro"/>
</dbReference>
<comment type="caution">
    <text evidence="2">The sequence shown here is derived from an EMBL/GenBank/DDBJ whole genome shotgun (WGS) entry which is preliminary data.</text>
</comment>
<evidence type="ECO:0000313" key="2">
    <source>
        <dbReference type="EMBL" id="RDD62861.1"/>
    </source>
</evidence>
<organism evidence="2 3">
    <name type="scientific">Ferruginivarius sediminum</name>
    <dbReference type="NCBI Taxonomy" id="2661937"/>
    <lineage>
        <taxon>Bacteria</taxon>
        <taxon>Pseudomonadati</taxon>
        <taxon>Pseudomonadota</taxon>
        <taxon>Alphaproteobacteria</taxon>
        <taxon>Rhodospirillales</taxon>
        <taxon>Rhodospirillaceae</taxon>
        <taxon>Ferruginivarius</taxon>
    </lineage>
</organism>
<dbReference type="Gene3D" id="3.40.50.150">
    <property type="entry name" value="Vaccinia Virus protein VP39"/>
    <property type="match status" value="1"/>
</dbReference>
<proteinExistence type="predicted"/>
<dbReference type="GO" id="GO:0008168">
    <property type="term" value="F:methyltransferase activity"/>
    <property type="evidence" value="ECO:0007669"/>
    <property type="project" value="InterPro"/>
</dbReference>
<gene>
    <name evidence="2" type="ORF">DRB17_06805</name>
</gene>
<reference evidence="2 3" key="1">
    <citation type="submission" date="2018-07" db="EMBL/GenBank/DDBJ databases">
        <title>Venubactetium sediminum gen. nov., sp. nov., isolated from a marine solar saltern.</title>
        <authorList>
            <person name="Wang S."/>
        </authorList>
    </citation>
    <scope>NUCLEOTIDE SEQUENCE [LARGE SCALE GENOMIC DNA]</scope>
    <source>
        <strain evidence="2 3">WD2A32</strain>
    </source>
</reference>
<evidence type="ECO:0000259" key="1">
    <source>
        <dbReference type="Pfam" id="PF01728"/>
    </source>
</evidence>
<dbReference type="SUPFAM" id="SSF53335">
    <property type="entry name" value="S-adenosyl-L-methionine-dependent methyltransferases"/>
    <property type="match status" value="1"/>
</dbReference>
<name>A0A369TBY8_9PROT</name>
<sequence length="319" mass="34912">MNGLTGYIAGKGFEAELRHELDLSGVRVVATHGRLVLAEGPEQRPAWARNVWQCPEDLPVASIKKAAQTLRGIQRNWALLPVTSHRRAALIAEQLPHVSAKPLPFPAEVPKAPLGGWTLLAPDRMLAAARTISPFPHGEVSFVEDRENPPNRAYLKLWEAFTLIGTHPGPGDLCLDLGAAPGGWTWVLHGLGADVIAVDKAPLDPAVEALPRVEARRDSAFGLRPQHIGPVDWLCSDVICYPAKLLELVRRWLEAGTVRNFVCTIKFQGETDFETQAAFAAIPGSRLMHLHHNKHELTWVNLQAERGNAGGGQAYQGER</sequence>
<keyword evidence="3" id="KW-1185">Reference proteome</keyword>
<dbReference type="InterPro" id="IPR002877">
    <property type="entry name" value="RNA_MeTrfase_FtsJ_dom"/>
</dbReference>
<dbReference type="Pfam" id="PF01728">
    <property type="entry name" value="FtsJ"/>
    <property type="match status" value="1"/>
</dbReference>
<dbReference type="InterPro" id="IPR029063">
    <property type="entry name" value="SAM-dependent_MTases_sf"/>
</dbReference>
<dbReference type="RefSeq" id="WP_114581485.1">
    <property type="nucleotide sequence ID" value="NZ_QPMH01000004.1"/>
</dbReference>
<dbReference type="PANTHER" id="PTHR37524">
    <property type="entry name" value="RIBOSOMAL RNA LARGE SUBUNIT METHYLTRANSFERASE M"/>
    <property type="match status" value="1"/>
</dbReference>
<dbReference type="EMBL" id="QPMH01000004">
    <property type="protein sequence ID" value="RDD62861.1"/>
    <property type="molecule type" value="Genomic_DNA"/>
</dbReference>
<dbReference type="Proteomes" id="UP000253941">
    <property type="component" value="Unassembled WGS sequence"/>
</dbReference>
<feature type="domain" description="Ribosomal RNA methyltransferase FtsJ" evidence="1">
    <location>
        <begin position="151"/>
        <end position="238"/>
    </location>
</feature>
<evidence type="ECO:0000313" key="3">
    <source>
        <dbReference type="Proteomes" id="UP000253941"/>
    </source>
</evidence>